<reference evidence="1" key="2">
    <citation type="submission" date="2020-11" db="EMBL/GenBank/DDBJ databases">
        <authorList>
            <person name="McCartney M.A."/>
            <person name="Auch B."/>
            <person name="Kono T."/>
            <person name="Mallez S."/>
            <person name="Becker A."/>
            <person name="Gohl D.M."/>
            <person name="Silverstein K.A.T."/>
            <person name="Koren S."/>
            <person name="Bechman K.B."/>
            <person name="Herman A."/>
            <person name="Abrahante J.E."/>
            <person name="Garbe J."/>
        </authorList>
    </citation>
    <scope>NUCLEOTIDE SEQUENCE</scope>
    <source>
        <strain evidence="1">Duluth1</strain>
        <tissue evidence="1">Whole animal</tissue>
    </source>
</reference>
<organism evidence="1 2">
    <name type="scientific">Dreissena polymorpha</name>
    <name type="common">Zebra mussel</name>
    <name type="synonym">Mytilus polymorpha</name>
    <dbReference type="NCBI Taxonomy" id="45954"/>
    <lineage>
        <taxon>Eukaryota</taxon>
        <taxon>Metazoa</taxon>
        <taxon>Spiralia</taxon>
        <taxon>Lophotrochozoa</taxon>
        <taxon>Mollusca</taxon>
        <taxon>Bivalvia</taxon>
        <taxon>Autobranchia</taxon>
        <taxon>Heteroconchia</taxon>
        <taxon>Euheterodonta</taxon>
        <taxon>Imparidentia</taxon>
        <taxon>Neoheterodontei</taxon>
        <taxon>Myida</taxon>
        <taxon>Dreissenoidea</taxon>
        <taxon>Dreissenidae</taxon>
        <taxon>Dreissena</taxon>
    </lineage>
</organism>
<sequence>MTAVIIVINKQVRTTTVRYEAVGIATDWYGQHQRVTEIMESAVSGEESTSSIQNQEPVATDIQKLLRLITDQLRTVPKRIRSSFCDRGITAQLRSDTCGHNVVKEDVDTALRVTWVNFEHVQHLRGEDNLRKSMYDVRITLSLDCHNVLATSIGF</sequence>
<evidence type="ECO:0000313" key="2">
    <source>
        <dbReference type="Proteomes" id="UP000828390"/>
    </source>
</evidence>
<dbReference type="AlphaFoldDB" id="A0A9D4QS85"/>
<protein>
    <submittedName>
        <fullName evidence="1">Uncharacterized protein</fullName>
    </submittedName>
</protein>
<proteinExistence type="predicted"/>
<dbReference type="EMBL" id="JAIWYP010000004">
    <property type="protein sequence ID" value="KAH3841198.1"/>
    <property type="molecule type" value="Genomic_DNA"/>
</dbReference>
<dbReference type="Proteomes" id="UP000828390">
    <property type="component" value="Unassembled WGS sequence"/>
</dbReference>
<comment type="caution">
    <text evidence="1">The sequence shown here is derived from an EMBL/GenBank/DDBJ whole genome shotgun (WGS) entry which is preliminary data.</text>
</comment>
<accession>A0A9D4QS85</accession>
<name>A0A9D4QS85_DREPO</name>
<gene>
    <name evidence="1" type="ORF">DPMN_114656</name>
</gene>
<reference evidence="1" key="1">
    <citation type="journal article" date="2019" name="bioRxiv">
        <title>The Genome of the Zebra Mussel, Dreissena polymorpha: A Resource for Invasive Species Research.</title>
        <authorList>
            <person name="McCartney M.A."/>
            <person name="Auch B."/>
            <person name="Kono T."/>
            <person name="Mallez S."/>
            <person name="Zhang Y."/>
            <person name="Obille A."/>
            <person name="Becker A."/>
            <person name="Abrahante J.E."/>
            <person name="Garbe J."/>
            <person name="Badalamenti J.P."/>
            <person name="Herman A."/>
            <person name="Mangelson H."/>
            <person name="Liachko I."/>
            <person name="Sullivan S."/>
            <person name="Sone E.D."/>
            <person name="Koren S."/>
            <person name="Silverstein K.A.T."/>
            <person name="Beckman K.B."/>
            <person name="Gohl D.M."/>
        </authorList>
    </citation>
    <scope>NUCLEOTIDE SEQUENCE</scope>
    <source>
        <strain evidence="1">Duluth1</strain>
        <tissue evidence="1">Whole animal</tissue>
    </source>
</reference>
<evidence type="ECO:0000313" key="1">
    <source>
        <dbReference type="EMBL" id="KAH3841198.1"/>
    </source>
</evidence>
<keyword evidence="2" id="KW-1185">Reference proteome</keyword>